<evidence type="ECO:0000313" key="14">
    <source>
        <dbReference type="Proteomes" id="UP001057877"/>
    </source>
</evidence>
<keyword evidence="8 11" id="KW-0378">Hydrolase</keyword>
<keyword evidence="9 11" id="KW-0067">ATP-binding</keyword>
<evidence type="ECO:0000256" key="7">
    <source>
        <dbReference type="ARBA" id="ARBA00022759"/>
    </source>
</evidence>
<comment type="function">
    <text evidence="11">Subunit R is required for both nuclease and ATPase activities, but not for modification.</text>
</comment>
<reference evidence="13" key="1">
    <citation type="submission" date="2022-01" db="EMBL/GenBank/DDBJ databases">
        <title>Paenibacillus spongiae sp. nov., isolated from marine sponge.</title>
        <authorList>
            <person name="Li Z."/>
            <person name="Zhang M."/>
        </authorList>
    </citation>
    <scope>NUCLEOTIDE SEQUENCE</scope>
    <source>
        <strain evidence="13">PHS-Z3</strain>
    </source>
</reference>
<dbReference type="Pfam" id="PF11867">
    <property type="entry name" value="T1RH-like_C"/>
    <property type="match status" value="1"/>
</dbReference>
<keyword evidence="10 11" id="KW-0238">DNA-binding</keyword>
<dbReference type="CDD" id="cd09854">
    <property type="entry name" value="PIN_VapC-like"/>
    <property type="match status" value="1"/>
</dbReference>
<comment type="subunit">
    <text evidence="3 11">The type I restriction/modification system is composed of three polypeptides R, M and S.</text>
</comment>
<dbReference type="GO" id="GO:0009035">
    <property type="term" value="F:type I site-specific deoxyribonuclease activity"/>
    <property type="evidence" value="ECO:0007669"/>
    <property type="project" value="UniProtKB-EC"/>
</dbReference>
<dbReference type="Proteomes" id="UP001057877">
    <property type="component" value="Chromosome"/>
</dbReference>
<dbReference type="InterPro" id="IPR014001">
    <property type="entry name" value="Helicase_ATP-bd"/>
</dbReference>
<evidence type="ECO:0000256" key="10">
    <source>
        <dbReference type="ARBA" id="ARBA00023125"/>
    </source>
</evidence>
<keyword evidence="4" id="KW-0540">Nuclease</keyword>
<evidence type="ECO:0000256" key="1">
    <source>
        <dbReference type="ARBA" id="ARBA00000851"/>
    </source>
</evidence>
<dbReference type="CDD" id="cd22332">
    <property type="entry name" value="HsdR_N"/>
    <property type="match status" value="1"/>
</dbReference>
<organism evidence="13 14">
    <name type="scientific">Paenibacillus spongiae</name>
    <dbReference type="NCBI Taxonomy" id="2909671"/>
    <lineage>
        <taxon>Bacteria</taxon>
        <taxon>Bacillati</taxon>
        <taxon>Bacillota</taxon>
        <taxon>Bacilli</taxon>
        <taxon>Bacillales</taxon>
        <taxon>Paenibacillaceae</taxon>
        <taxon>Paenibacillus</taxon>
    </lineage>
</organism>
<dbReference type="RefSeq" id="WP_258387072.1">
    <property type="nucleotide sequence ID" value="NZ_CP091430.1"/>
</dbReference>
<evidence type="ECO:0000256" key="8">
    <source>
        <dbReference type="ARBA" id="ARBA00022801"/>
    </source>
</evidence>
<evidence type="ECO:0000313" key="13">
    <source>
        <dbReference type="EMBL" id="UVI31009.1"/>
    </source>
</evidence>
<dbReference type="SUPFAM" id="SSF52540">
    <property type="entry name" value="P-loop containing nucleoside triphosphate hydrolases"/>
    <property type="match status" value="2"/>
</dbReference>
<evidence type="ECO:0000256" key="9">
    <source>
        <dbReference type="ARBA" id="ARBA00022840"/>
    </source>
</evidence>
<comment type="similarity">
    <text evidence="2 11">Belongs to the HsdR family.</text>
</comment>
<gene>
    <name evidence="13" type="ORF">L1F29_03850</name>
</gene>
<evidence type="ECO:0000256" key="4">
    <source>
        <dbReference type="ARBA" id="ARBA00022722"/>
    </source>
</evidence>
<dbReference type="Gene3D" id="3.40.50.300">
    <property type="entry name" value="P-loop containing nucleotide triphosphate hydrolases"/>
    <property type="match status" value="2"/>
</dbReference>
<dbReference type="PANTHER" id="PTHR30195">
    <property type="entry name" value="TYPE I SITE-SPECIFIC DEOXYRIBONUCLEASE PROTEIN SUBUNIT M AND R"/>
    <property type="match status" value="1"/>
</dbReference>
<comment type="catalytic activity">
    <reaction evidence="1 11">
        <text>Endonucleolytic cleavage of DNA to give random double-stranded fragments with terminal 5'-phosphates, ATP is simultaneously hydrolyzed.</text>
        <dbReference type="EC" id="3.1.21.3"/>
    </reaction>
</comment>
<accession>A0ABY5SB88</accession>
<keyword evidence="6 11" id="KW-0680">Restriction system</keyword>
<proteinExistence type="inferred from homology"/>
<evidence type="ECO:0000256" key="11">
    <source>
        <dbReference type="RuleBase" id="RU364115"/>
    </source>
</evidence>
<evidence type="ECO:0000256" key="2">
    <source>
        <dbReference type="ARBA" id="ARBA00008598"/>
    </source>
</evidence>
<evidence type="ECO:0000256" key="3">
    <source>
        <dbReference type="ARBA" id="ARBA00011296"/>
    </source>
</evidence>
<dbReference type="Pfam" id="PF22679">
    <property type="entry name" value="T1R_D3-like"/>
    <property type="match status" value="1"/>
</dbReference>
<evidence type="ECO:0000256" key="5">
    <source>
        <dbReference type="ARBA" id="ARBA00022741"/>
    </source>
</evidence>
<dbReference type="InterPro" id="IPR040980">
    <property type="entry name" value="SWI2_SNF2"/>
</dbReference>
<dbReference type="InterPro" id="IPR007409">
    <property type="entry name" value="Restrct_endonuc_type1_HsdR_N"/>
</dbReference>
<dbReference type="EC" id="3.1.21.3" evidence="11"/>
<dbReference type="CDD" id="cd18800">
    <property type="entry name" value="SF2_C_EcoR124I-like"/>
    <property type="match status" value="1"/>
</dbReference>
<dbReference type="Pfam" id="PF04313">
    <property type="entry name" value="HSDR_N"/>
    <property type="match status" value="1"/>
</dbReference>
<dbReference type="SMART" id="SM00487">
    <property type="entry name" value="DEXDc"/>
    <property type="match status" value="1"/>
</dbReference>
<dbReference type="InterPro" id="IPR051268">
    <property type="entry name" value="Type-I_R_enzyme_R_subunit"/>
</dbReference>
<protein>
    <recommendedName>
        <fullName evidence="11">Type I restriction enzyme endonuclease subunit</fullName>
        <shortName evidence="11">R protein</shortName>
        <ecNumber evidence="11">3.1.21.3</ecNumber>
    </recommendedName>
    <alternativeName>
        <fullName evidence="11">Type-1 restriction enzyme R protein</fullName>
    </alternativeName>
</protein>
<dbReference type="InterPro" id="IPR055180">
    <property type="entry name" value="HsdR_RecA-like_helicase_dom_2"/>
</dbReference>
<dbReference type="InterPro" id="IPR021810">
    <property type="entry name" value="T1RH-like_C"/>
</dbReference>
<name>A0ABY5SB88_9BACL</name>
<dbReference type="Gene3D" id="3.90.1570.50">
    <property type="match status" value="1"/>
</dbReference>
<sequence length="1054" mass="121102">MDLNFLKGQFTEEQLENAIIELFQAQDYTSVLGDTMHRKFEDILLEDDLRTFLTNRYKGESLTENEIQKIINRLKLIPSDPLYQGNREAFWLVNEGFDLPRDDAGQVALHVGYIDYDVPKNNIFKVVNQYSIQGEHLRRPDLLLFMNGIPVAIFEFKSAIKEDTTIYDAWEQIHKRYCRDIPKLMKYCFLSVITDGANTKLASIFTPYEYYYAWNKANDEEKVANGISALFTMIRGAFSKGRVTAILRDFVYYPDESKGELTVITRYPQFFAANKMLANIKEHLRPHGDGKGGTYFGATGCGKTYTMLFLSRLLALRERETFNNPTIVIIADREDLDTQTSELFVASKRYLHDKNVRSIENRKDLQEALGGAASGGVYITTIQKFCESTGLLSDRNNIICISDEAHRTQTNTGTKLKVTDKGVTTTFGFAKYLRDSFPNATYCGFTGTPIDETIAVFGDVVDSYTMKESSDDGITVRIAYEPRLARVILSEEQAKEIQRYYEKCMEEGANPVQVEESKRAMTEMKRVLSHPDRLKRLAADIVTHYEALSAEKPAIVQKAMIVCVDRTLAFKLYKEIIDIRPDWNIPRKSENEAALSEQKLEKLIPLEKIKLVATQGENDEKELFDLCGNKEYRAKLDKQFKNNDSNFKIAIVVDMWITGFDVPSLTAMYIDKPIQKHTLIQTISRVNRVFEGKDKGLVVDYIGIKDDMLEAIKIYGGPQESPIDELRISLLVFRNHLSLIDALMNGFNAEKFYLGQPLERLVCLNTASEYVQISKEVEKRFMDLSRKMKAAYEICFPSGELTDLEVTRAQFYLAIRSIIFKQTKGEAPDAEKMNHVVEKMVQEAITCTGIENIVNAEKPEDVFGEEFQKKLEEIDLPISKFNALLKLLRKAISGYGKTNKVKAIVFDERLKKVIETYNNRDKLVFTSEVVADFINDLTDELIKIMADLQEDKASFEKLGITYEEKAFYDILVKVRDEHQFRYDDEKCIVLAREIKELVDEKAQYADWSTRDDIKNQLNMDLTVLLYKNGYPPEWDEEVFEQVLEQAENFKKYAE</sequence>
<dbReference type="EMBL" id="CP091430">
    <property type="protein sequence ID" value="UVI31009.1"/>
    <property type="molecule type" value="Genomic_DNA"/>
</dbReference>
<dbReference type="InterPro" id="IPR027417">
    <property type="entry name" value="P-loop_NTPase"/>
</dbReference>
<dbReference type="Pfam" id="PF18766">
    <property type="entry name" value="SWI2_SNF2"/>
    <property type="match status" value="1"/>
</dbReference>
<dbReference type="PANTHER" id="PTHR30195:SF15">
    <property type="entry name" value="TYPE I RESTRICTION ENZYME HINDI ENDONUCLEASE SUBUNIT"/>
    <property type="match status" value="1"/>
</dbReference>
<evidence type="ECO:0000256" key="6">
    <source>
        <dbReference type="ARBA" id="ARBA00022747"/>
    </source>
</evidence>
<dbReference type="PROSITE" id="PS51192">
    <property type="entry name" value="HELICASE_ATP_BIND_1"/>
    <property type="match status" value="1"/>
</dbReference>
<evidence type="ECO:0000259" key="12">
    <source>
        <dbReference type="PROSITE" id="PS51192"/>
    </source>
</evidence>
<keyword evidence="5 11" id="KW-0547">Nucleotide-binding</keyword>
<keyword evidence="14" id="KW-1185">Reference proteome</keyword>
<dbReference type="NCBIfam" id="TIGR00348">
    <property type="entry name" value="hsdR"/>
    <property type="match status" value="1"/>
</dbReference>
<feature type="domain" description="Helicase ATP-binding" evidence="12">
    <location>
        <begin position="284"/>
        <end position="467"/>
    </location>
</feature>
<dbReference type="InterPro" id="IPR004473">
    <property type="entry name" value="Restrct_endonuc_typeI_HsdR"/>
</dbReference>
<keyword evidence="7" id="KW-0255">Endonuclease</keyword>